<dbReference type="Pfam" id="PF07162">
    <property type="entry name" value="B9-C2"/>
    <property type="match status" value="1"/>
</dbReference>
<dbReference type="InParanoid" id="K3X035"/>
<keyword evidence="4" id="KW-0206">Cytoskeleton</keyword>
<dbReference type="PANTHER" id="PTHR12968:SF2">
    <property type="entry name" value="B9 DOMAIN-CONTAINING PROTEIN 2"/>
    <property type="match status" value="1"/>
</dbReference>
<keyword evidence="5" id="KW-0966">Cell projection</keyword>
<evidence type="ECO:0000256" key="7">
    <source>
        <dbReference type="SAM" id="MobiDB-lite"/>
    </source>
</evidence>
<reference evidence="9" key="1">
    <citation type="journal article" date="2010" name="Genome Biol.">
        <title>Genome sequence of the necrotrophic plant pathogen Pythium ultimum reveals original pathogenicity mechanisms and effector repertoire.</title>
        <authorList>
            <person name="Levesque C.A."/>
            <person name="Brouwer H."/>
            <person name="Cano L."/>
            <person name="Hamilton J.P."/>
            <person name="Holt C."/>
            <person name="Huitema E."/>
            <person name="Raffaele S."/>
            <person name="Robideau G.P."/>
            <person name="Thines M."/>
            <person name="Win J."/>
            <person name="Zerillo M.M."/>
            <person name="Beakes G.W."/>
            <person name="Boore J.L."/>
            <person name="Busam D."/>
            <person name="Dumas B."/>
            <person name="Ferriera S."/>
            <person name="Fuerstenberg S.I."/>
            <person name="Gachon C.M."/>
            <person name="Gaulin E."/>
            <person name="Govers F."/>
            <person name="Grenville-Briggs L."/>
            <person name="Horner N."/>
            <person name="Hostetler J."/>
            <person name="Jiang R.H."/>
            <person name="Johnson J."/>
            <person name="Krajaejun T."/>
            <person name="Lin H."/>
            <person name="Meijer H.J."/>
            <person name="Moore B."/>
            <person name="Morris P."/>
            <person name="Phuntmart V."/>
            <person name="Puiu D."/>
            <person name="Shetty J."/>
            <person name="Stajich J.E."/>
            <person name="Tripathy S."/>
            <person name="Wawra S."/>
            <person name="van West P."/>
            <person name="Whitty B.R."/>
            <person name="Coutinho P.M."/>
            <person name="Henrissat B."/>
            <person name="Martin F."/>
            <person name="Thomas P.D."/>
            <person name="Tyler B.M."/>
            <person name="De Vries R.P."/>
            <person name="Kamoun S."/>
            <person name="Yandell M."/>
            <person name="Tisserat N."/>
            <person name="Buell C.R."/>
        </authorList>
    </citation>
    <scope>NUCLEOTIDE SEQUENCE</scope>
    <source>
        <strain evidence="9">DAOM:BR144</strain>
    </source>
</reference>
<reference evidence="9" key="2">
    <citation type="submission" date="2010-04" db="EMBL/GenBank/DDBJ databases">
        <authorList>
            <person name="Buell R."/>
            <person name="Hamilton J."/>
            <person name="Hostetler J."/>
        </authorList>
    </citation>
    <scope>NUCLEOTIDE SEQUENCE [LARGE SCALE GENOMIC DNA]</scope>
    <source>
        <strain evidence="9">DAOM:BR144</strain>
    </source>
</reference>
<feature type="compositionally biased region" description="Basic and acidic residues" evidence="7">
    <location>
        <begin position="1"/>
        <end position="19"/>
    </location>
</feature>
<dbReference type="STRING" id="431595.K3X035"/>
<comment type="subcellular location">
    <subcellularLocation>
        <location evidence="1">Cytoplasm</location>
        <location evidence="1">Cytoskeleton</location>
        <location evidence="1">Cilium basal body</location>
    </subcellularLocation>
</comment>
<dbReference type="GO" id="GO:0060271">
    <property type="term" value="P:cilium assembly"/>
    <property type="evidence" value="ECO:0007669"/>
    <property type="project" value="TreeGrafter"/>
</dbReference>
<keyword evidence="3" id="KW-0970">Cilium biogenesis/degradation</keyword>
<evidence type="ECO:0000313" key="9">
    <source>
        <dbReference type="Proteomes" id="UP000019132"/>
    </source>
</evidence>
<protein>
    <recommendedName>
        <fullName evidence="6">B9 domain-containing protein 2</fullName>
    </recommendedName>
</protein>
<feature type="compositionally biased region" description="Basic and acidic residues" evidence="7">
    <location>
        <begin position="26"/>
        <end position="43"/>
    </location>
</feature>
<dbReference type="InterPro" id="IPR010796">
    <property type="entry name" value="C2_B9-type_dom"/>
</dbReference>
<evidence type="ECO:0000256" key="4">
    <source>
        <dbReference type="ARBA" id="ARBA00023212"/>
    </source>
</evidence>
<evidence type="ECO:0000256" key="1">
    <source>
        <dbReference type="ARBA" id="ARBA00004120"/>
    </source>
</evidence>
<dbReference type="HOGENOM" id="CLU_044424_0_0_1"/>
<sequence length="338" mass="37846">MEASPKNEKKASTKKDTFGKLKTLRSRKDTPTREPSGGRKEQAHSQTAANEKEAIADDKTDQQSNRNHSDSEQKQSSSSSRRMGVKMKPEGPESTTFEQQEGEKSNNSTSESTKKQDTHKQTKSPLSPLRRRKQDRDSRAAGSKEVPGSRLKLRDLFPAHQPEVHIVGEITSGEGFGHGGFACKWGIEYGSMWHHIAGDQLGQTQIDYPSSSTHPIIWSHPIDLHFAAASFQGWPKLLFQVWQIDTHMKSSVAGYGFIHLPFSPGEYHLSVALWRPIGSAKEEMEARFLGHTPELVTDEVIFSSAWAERCRLQTIATGKVHLQVGILLRNFEMLAMEM</sequence>
<dbReference type="EMBL" id="GL376596">
    <property type="status" value="NOT_ANNOTATED_CDS"/>
    <property type="molecule type" value="Genomic_DNA"/>
</dbReference>
<keyword evidence="2" id="KW-0963">Cytoplasm</keyword>
<evidence type="ECO:0000256" key="6">
    <source>
        <dbReference type="ARBA" id="ARBA00039272"/>
    </source>
</evidence>
<proteinExistence type="predicted"/>
<evidence type="ECO:0000256" key="2">
    <source>
        <dbReference type="ARBA" id="ARBA00022490"/>
    </source>
</evidence>
<evidence type="ECO:0000256" key="5">
    <source>
        <dbReference type="ARBA" id="ARBA00023273"/>
    </source>
</evidence>
<dbReference type="Proteomes" id="UP000019132">
    <property type="component" value="Unassembled WGS sequence"/>
</dbReference>
<dbReference type="eggNOG" id="KOG4028">
    <property type="taxonomic scope" value="Eukaryota"/>
</dbReference>
<dbReference type="GO" id="GO:0036038">
    <property type="term" value="C:MKS complex"/>
    <property type="evidence" value="ECO:0007669"/>
    <property type="project" value="TreeGrafter"/>
</dbReference>
<feature type="compositionally biased region" description="Basic and acidic residues" evidence="7">
    <location>
        <begin position="50"/>
        <end position="73"/>
    </location>
</feature>
<dbReference type="PANTHER" id="PTHR12968">
    <property type="entry name" value="B9 DOMAIN-CONTAINING"/>
    <property type="match status" value="1"/>
</dbReference>
<dbReference type="AlphaFoldDB" id="K3X035"/>
<evidence type="ECO:0000256" key="3">
    <source>
        <dbReference type="ARBA" id="ARBA00022794"/>
    </source>
</evidence>
<evidence type="ECO:0000313" key="8">
    <source>
        <dbReference type="EnsemblProtists" id="PYU1_T010584"/>
    </source>
</evidence>
<reference evidence="8" key="3">
    <citation type="submission" date="2015-02" db="UniProtKB">
        <authorList>
            <consortium name="EnsemblProtists"/>
        </authorList>
    </citation>
    <scope>IDENTIFICATION</scope>
    <source>
        <strain evidence="8">DAOM BR144</strain>
    </source>
</reference>
<dbReference type="VEuPathDB" id="FungiDB:PYU1_G010561"/>
<feature type="region of interest" description="Disordered" evidence="7">
    <location>
        <begin position="1"/>
        <end position="152"/>
    </location>
</feature>
<dbReference type="EnsemblProtists" id="PYU1_T010584">
    <property type="protein sequence ID" value="PYU1_T010584"/>
    <property type="gene ID" value="PYU1_G010561"/>
</dbReference>
<dbReference type="PROSITE" id="PS51381">
    <property type="entry name" value="C2_B9"/>
    <property type="match status" value="1"/>
</dbReference>
<accession>K3X035</accession>
<name>K3X035_GLOUD</name>
<keyword evidence="9" id="KW-1185">Reference proteome</keyword>
<organism evidence="8 9">
    <name type="scientific">Globisporangium ultimum (strain ATCC 200006 / CBS 805.95 / DAOM BR144)</name>
    <name type="common">Pythium ultimum</name>
    <dbReference type="NCBI Taxonomy" id="431595"/>
    <lineage>
        <taxon>Eukaryota</taxon>
        <taxon>Sar</taxon>
        <taxon>Stramenopiles</taxon>
        <taxon>Oomycota</taxon>
        <taxon>Peronosporomycetes</taxon>
        <taxon>Pythiales</taxon>
        <taxon>Pythiaceae</taxon>
        <taxon>Globisporangium</taxon>
    </lineage>
</organism>